<reference evidence="1" key="1">
    <citation type="submission" date="2014-05" db="EMBL/GenBank/DDBJ databases">
        <authorList>
            <person name="Chronopoulou M."/>
        </authorList>
    </citation>
    <scope>NUCLEOTIDE SEQUENCE</scope>
    <source>
        <tissue evidence="1">Whole organism</tissue>
    </source>
</reference>
<dbReference type="EMBL" id="HACA01016126">
    <property type="protein sequence ID" value="CDW33487.1"/>
    <property type="molecule type" value="Transcribed_RNA"/>
</dbReference>
<sequence length="13" mass="1565">MYMYNVQGTTNSR</sequence>
<organism evidence="1">
    <name type="scientific">Lepeophtheirus salmonis</name>
    <name type="common">Salmon louse</name>
    <name type="synonym">Caligus salmonis</name>
    <dbReference type="NCBI Taxonomy" id="72036"/>
    <lineage>
        <taxon>Eukaryota</taxon>
        <taxon>Metazoa</taxon>
        <taxon>Ecdysozoa</taxon>
        <taxon>Arthropoda</taxon>
        <taxon>Crustacea</taxon>
        <taxon>Multicrustacea</taxon>
        <taxon>Hexanauplia</taxon>
        <taxon>Copepoda</taxon>
        <taxon>Siphonostomatoida</taxon>
        <taxon>Caligidae</taxon>
        <taxon>Lepeophtheirus</taxon>
    </lineage>
</organism>
<name>A0A0K2U6E2_LEPSM</name>
<accession>A0A0K2U6E2</accession>
<proteinExistence type="predicted"/>
<protein>
    <submittedName>
        <fullName evidence="1">Uncharacterized protein</fullName>
    </submittedName>
</protein>
<evidence type="ECO:0000313" key="1">
    <source>
        <dbReference type="EMBL" id="CDW33487.1"/>
    </source>
</evidence>